<comment type="similarity">
    <text evidence="2 13">Belongs to the SUA5 family.</text>
</comment>
<keyword evidence="6 13" id="KW-0808">Transferase</keyword>
<evidence type="ECO:0000256" key="9">
    <source>
        <dbReference type="ARBA" id="ARBA00022741"/>
    </source>
</evidence>
<dbReference type="Pfam" id="PF01300">
    <property type="entry name" value="Sua5_yciO_yrdC"/>
    <property type="match status" value="1"/>
</dbReference>
<dbReference type="Proteomes" id="UP000065807">
    <property type="component" value="Chromosome"/>
</dbReference>
<name>A0A0K2SP66_LIMPI</name>
<dbReference type="Gene3D" id="3.90.870.10">
    <property type="entry name" value="DHBP synthase"/>
    <property type="match status" value="1"/>
</dbReference>
<dbReference type="GO" id="GO:0008033">
    <property type="term" value="P:tRNA processing"/>
    <property type="evidence" value="ECO:0007669"/>
    <property type="project" value="UniProtKB-KW"/>
</dbReference>
<dbReference type="InterPro" id="IPR005145">
    <property type="entry name" value="Sua5_C"/>
</dbReference>
<evidence type="ECO:0000256" key="3">
    <source>
        <dbReference type="ARBA" id="ARBA00012584"/>
    </source>
</evidence>
<gene>
    <name evidence="16" type="ORF">LIP_3099</name>
</gene>
<feature type="binding site" evidence="14">
    <location>
        <position position="63"/>
    </location>
    <ligand>
        <name>ATP</name>
        <dbReference type="ChEBI" id="CHEBI:30616"/>
    </ligand>
</feature>
<feature type="domain" description="YrdC-like" evidence="15">
    <location>
        <begin position="18"/>
        <end position="204"/>
    </location>
</feature>
<evidence type="ECO:0000256" key="5">
    <source>
        <dbReference type="ARBA" id="ARBA00022490"/>
    </source>
</evidence>
<sequence length="357" mass="37702">MDRIATVLRRVDPTRPDGPTIQEAAAILRRGGLVAFPTETVYGLGAVVTNRGALRRIFEAKGRPGDNPLILHVAQAEEAARWVRQVPPAGRVLMERFWPGPLTLVLARAPAVPDEATGGLDTVAVRLPAHAVARALIRAAGAAVAAPSANTSGRPSPTTAQAVWEDLNGRVELILDGGPAGLGVESTVLDLTHPVPVVLRPGGVSVEQLETLLGRVEVDPAVEDGVLEGPARSPGLRYRHYAPQAPALLLEGPAGAVARRAAELAEAAHRRGRRVGLLVMAEEAAALAPNLPPGSVLRVLGARDAPEEAARRLYPALREMDRLGLDEVILAAPARRGLGLAVLDRMRRAAGYRVERL</sequence>
<feature type="binding site" evidence="14">
    <location>
        <position position="67"/>
    </location>
    <ligand>
        <name>ATP</name>
        <dbReference type="ChEBI" id="CHEBI:30616"/>
    </ligand>
</feature>
<comment type="catalytic activity">
    <reaction evidence="12 13">
        <text>L-threonine + hydrogencarbonate + ATP = L-threonylcarbamoyladenylate + diphosphate + H2O</text>
        <dbReference type="Rhea" id="RHEA:36407"/>
        <dbReference type="ChEBI" id="CHEBI:15377"/>
        <dbReference type="ChEBI" id="CHEBI:17544"/>
        <dbReference type="ChEBI" id="CHEBI:30616"/>
        <dbReference type="ChEBI" id="CHEBI:33019"/>
        <dbReference type="ChEBI" id="CHEBI:57926"/>
        <dbReference type="ChEBI" id="CHEBI:73682"/>
        <dbReference type="EC" id="2.7.7.87"/>
    </reaction>
</comment>
<reference evidence="17" key="1">
    <citation type="submission" date="2015-07" db="EMBL/GenBank/DDBJ databases">
        <title>Complete genome sequence and phylogenetic analysis of Limnochorda pilosa.</title>
        <authorList>
            <person name="Watanabe M."/>
            <person name="Kojima H."/>
            <person name="Fukui M."/>
        </authorList>
    </citation>
    <scope>NUCLEOTIDE SEQUENCE [LARGE SCALE GENOMIC DNA]</scope>
    <source>
        <strain evidence="17">HC45</strain>
    </source>
</reference>
<dbReference type="GO" id="GO:0005737">
    <property type="term" value="C:cytoplasm"/>
    <property type="evidence" value="ECO:0007669"/>
    <property type="project" value="UniProtKB-SubCell"/>
</dbReference>
<evidence type="ECO:0000256" key="6">
    <source>
        <dbReference type="ARBA" id="ARBA00022679"/>
    </source>
</evidence>
<dbReference type="GO" id="GO:0006450">
    <property type="term" value="P:regulation of translational fidelity"/>
    <property type="evidence" value="ECO:0007669"/>
    <property type="project" value="TreeGrafter"/>
</dbReference>
<dbReference type="PROSITE" id="PS51163">
    <property type="entry name" value="YRDC"/>
    <property type="match status" value="1"/>
</dbReference>
<reference evidence="17" key="2">
    <citation type="journal article" date="2016" name="Int. J. Syst. Evol. Microbiol.">
        <title>Complete genome sequence and cell structure of Limnochorda pilosa, a Gram-negative spore-former within the phylum Firmicutes.</title>
        <authorList>
            <person name="Watanabe M."/>
            <person name="Kojima H."/>
            <person name="Fukui M."/>
        </authorList>
    </citation>
    <scope>NUCLEOTIDE SEQUENCE [LARGE SCALE GENOMIC DNA]</scope>
    <source>
        <strain evidence="17">HC45</strain>
    </source>
</reference>
<feature type="binding site" evidence="14">
    <location>
        <position position="200"/>
    </location>
    <ligand>
        <name>ATP</name>
        <dbReference type="ChEBI" id="CHEBI:30616"/>
    </ligand>
</feature>
<evidence type="ECO:0000256" key="4">
    <source>
        <dbReference type="ARBA" id="ARBA00015492"/>
    </source>
</evidence>
<evidence type="ECO:0000256" key="14">
    <source>
        <dbReference type="PIRSR" id="PIRSR004930-1"/>
    </source>
</evidence>
<dbReference type="EMBL" id="AP014924">
    <property type="protein sequence ID" value="BAS28928.1"/>
    <property type="molecule type" value="Genomic_DNA"/>
</dbReference>
<dbReference type="PIRSF" id="PIRSF004930">
    <property type="entry name" value="Tln_factor_SUA5"/>
    <property type="match status" value="1"/>
</dbReference>
<feature type="binding site" evidence="14">
    <location>
        <position position="156"/>
    </location>
    <ligand>
        <name>ATP</name>
        <dbReference type="ChEBI" id="CHEBI:30616"/>
    </ligand>
</feature>
<evidence type="ECO:0000256" key="2">
    <source>
        <dbReference type="ARBA" id="ARBA00007663"/>
    </source>
</evidence>
<evidence type="ECO:0000259" key="15">
    <source>
        <dbReference type="PROSITE" id="PS51163"/>
    </source>
</evidence>
<dbReference type="InterPro" id="IPR010923">
    <property type="entry name" value="T(6)A37_SUA5"/>
</dbReference>
<dbReference type="InterPro" id="IPR017945">
    <property type="entry name" value="DHBP_synth_RibB-like_a/b_dom"/>
</dbReference>
<dbReference type="RefSeq" id="WP_068140005.1">
    <property type="nucleotide sequence ID" value="NZ_AP014924.1"/>
</dbReference>
<dbReference type="InterPro" id="IPR006070">
    <property type="entry name" value="Sua5-like_dom"/>
</dbReference>
<evidence type="ECO:0000256" key="8">
    <source>
        <dbReference type="ARBA" id="ARBA00022695"/>
    </source>
</evidence>
<dbReference type="FunFam" id="3.90.870.10:FF:000009">
    <property type="entry name" value="Threonylcarbamoyl-AMP synthase, putative"/>
    <property type="match status" value="1"/>
</dbReference>
<evidence type="ECO:0000256" key="12">
    <source>
        <dbReference type="ARBA" id="ARBA00048366"/>
    </source>
</evidence>
<protein>
    <recommendedName>
        <fullName evidence="4 13">Threonylcarbamoyl-AMP synthase</fullName>
        <shortName evidence="13">TC-AMP synthase</shortName>
        <ecNumber evidence="3 13">2.7.7.87</ecNumber>
    </recommendedName>
    <alternativeName>
        <fullName evidence="11 13">L-threonylcarbamoyladenylate synthase</fullName>
    </alternativeName>
</protein>
<keyword evidence="5 13" id="KW-0963">Cytoplasm</keyword>
<evidence type="ECO:0000256" key="11">
    <source>
        <dbReference type="ARBA" id="ARBA00029774"/>
    </source>
</evidence>
<keyword evidence="7 13" id="KW-0819">tRNA processing</keyword>
<feature type="binding site" evidence="14">
    <location>
        <position position="72"/>
    </location>
    <ligand>
        <name>L-threonine</name>
        <dbReference type="ChEBI" id="CHEBI:57926"/>
    </ligand>
</feature>
<dbReference type="GO" id="GO:0003725">
    <property type="term" value="F:double-stranded RNA binding"/>
    <property type="evidence" value="ECO:0007669"/>
    <property type="project" value="UniProtKB-UniRule"/>
</dbReference>
<dbReference type="PANTHER" id="PTHR17490:SF16">
    <property type="entry name" value="THREONYLCARBAMOYL-AMP SYNTHASE"/>
    <property type="match status" value="1"/>
</dbReference>
<dbReference type="GO" id="GO:0061710">
    <property type="term" value="F:L-threonylcarbamoyladenylate synthase"/>
    <property type="evidence" value="ECO:0007669"/>
    <property type="project" value="UniProtKB-EC"/>
</dbReference>
<evidence type="ECO:0000256" key="10">
    <source>
        <dbReference type="ARBA" id="ARBA00022840"/>
    </source>
</evidence>
<keyword evidence="17" id="KW-1185">Reference proteome</keyword>
<feature type="binding site" evidence="14">
    <location>
        <position position="241"/>
    </location>
    <ligand>
        <name>ATP</name>
        <dbReference type="ChEBI" id="CHEBI:30616"/>
    </ligand>
</feature>
<dbReference type="InterPro" id="IPR050156">
    <property type="entry name" value="TC-AMP_synthase_SUA5"/>
</dbReference>
<dbReference type="STRING" id="1555112.LIP_3099"/>
<feature type="binding site" evidence="14">
    <location>
        <position position="122"/>
    </location>
    <ligand>
        <name>L-threonine</name>
        <dbReference type="ChEBI" id="CHEBI:57926"/>
    </ligand>
</feature>
<dbReference type="PANTHER" id="PTHR17490">
    <property type="entry name" value="SUA5"/>
    <property type="match status" value="1"/>
</dbReference>
<keyword evidence="8 13" id="KW-0548">Nucleotidyltransferase</keyword>
<dbReference type="EC" id="2.7.7.87" evidence="3 13"/>
<comment type="function">
    <text evidence="13">Required for the formation of a threonylcarbamoyl group on adenosine at position 37 (t(6)A37) in tRNAs that read codons beginning with adenine.</text>
</comment>
<proteinExistence type="inferred from homology"/>
<feature type="binding site" evidence="14">
    <location>
        <position position="186"/>
    </location>
    <ligand>
        <name>L-threonine</name>
        <dbReference type="ChEBI" id="CHEBI:57926"/>
    </ligand>
</feature>
<dbReference type="NCBIfam" id="TIGR00057">
    <property type="entry name" value="L-threonylcarbamoyladenylate synthase"/>
    <property type="match status" value="1"/>
</dbReference>
<feature type="binding site" evidence="14">
    <location>
        <position position="40"/>
    </location>
    <ligand>
        <name>L-threonine</name>
        <dbReference type="ChEBI" id="CHEBI:57926"/>
    </ligand>
</feature>
<evidence type="ECO:0000313" key="17">
    <source>
        <dbReference type="Proteomes" id="UP000065807"/>
    </source>
</evidence>
<dbReference type="OrthoDB" id="9814580at2"/>
<dbReference type="GO" id="GO:0005524">
    <property type="term" value="F:ATP binding"/>
    <property type="evidence" value="ECO:0007669"/>
    <property type="project" value="UniProtKB-UniRule"/>
</dbReference>
<keyword evidence="10 13" id="KW-0067">ATP-binding</keyword>
<comment type="subcellular location">
    <subcellularLocation>
        <location evidence="1 13">Cytoplasm</location>
    </subcellularLocation>
</comment>
<keyword evidence="9 13" id="KW-0547">Nucleotide-binding</keyword>
<dbReference type="Gene3D" id="3.40.50.11030">
    <property type="entry name" value="Threonylcarbamoyl-AMP synthase, C-terminal domain"/>
    <property type="match status" value="1"/>
</dbReference>
<evidence type="ECO:0000256" key="1">
    <source>
        <dbReference type="ARBA" id="ARBA00004496"/>
    </source>
</evidence>
<feature type="binding site" evidence="14">
    <location>
        <position position="148"/>
    </location>
    <ligand>
        <name>ATP</name>
        <dbReference type="ChEBI" id="CHEBI:30616"/>
    </ligand>
</feature>
<dbReference type="InterPro" id="IPR038385">
    <property type="entry name" value="Sua5/YwlC_C"/>
</dbReference>
<feature type="binding site" evidence="14">
    <location>
        <position position="126"/>
    </location>
    <ligand>
        <name>L-threonine</name>
        <dbReference type="ChEBI" id="CHEBI:57926"/>
    </ligand>
</feature>
<accession>A0A0K2SP66</accession>
<evidence type="ECO:0000313" key="16">
    <source>
        <dbReference type="EMBL" id="BAS28928.1"/>
    </source>
</evidence>
<feature type="binding site" evidence="14">
    <location>
        <position position="146"/>
    </location>
    <ligand>
        <name>L-threonine</name>
        <dbReference type="ChEBI" id="CHEBI:57926"/>
    </ligand>
</feature>
<dbReference type="AlphaFoldDB" id="A0A0K2SP66"/>
<dbReference type="Pfam" id="PF03481">
    <property type="entry name" value="Sua5_C"/>
    <property type="match status" value="1"/>
</dbReference>
<dbReference type="SUPFAM" id="SSF55821">
    <property type="entry name" value="YrdC/RibB"/>
    <property type="match status" value="1"/>
</dbReference>
<dbReference type="GO" id="GO:0000049">
    <property type="term" value="F:tRNA binding"/>
    <property type="evidence" value="ECO:0007669"/>
    <property type="project" value="TreeGrafter"/>
</dbReference>
<dbReference type="KEGG" id="lpil:LIP_3099"/>
<organism evidence="16 17">
    <name type="scientific">Limnochorda pilosa</name>
    <dbReference type="NCBI Taxonomy" id="1555112"/>
    <lineage>
        <taxon>Bacteria</taxon>
        <taxon>Bacillati</taxon>
        <taxon>Bacillota</taxon>
        <taxon>Limnochordia</taxon>
        <taxon>Limnochordales</taxon>
        <taxon>Limnochordaceae</taxon>
        <taxon>Limnochorda</taxon>
    </lineage>
</organism>
<evidence type="ECO:0000256" key="7">
    <source>
        <dbReference type="ARBA" id="ARBA00022694"/>
    </source>
</evidence>
<dbReference type="PATRIC" id="fig|1555112.3.peg.3146"/>
<evidence type="ECO:0000256" key="13">
    <source>
        <dbReference type="PIRNR" id="PIRNR004930"/>
    </source>
</evidence>